<dbReference type="Proteomes" id="UP000717515">
    <property type="component" value="Unassembled WGS sequence"/>
</dbReference>
<feature type="compositionally biased region" description="Polar residues" evidence="1">
    <location>
        <begin position="227"/>
        <end position="244"/>
    </location>
</feature>
<feature type="region of interest" description="Disordered" evidence="1">
    <location>
        <begin position="649"/>
        <end position="689"/>
    </location>
</feature>
<dbReference type="PANTHER" id="PTHR13265">
    <property type="entry name" value="THO COMPLEX SUBUNIT 1"/>
    <property type="match status" value="1"/>
</dbReference>
<evidence type="ECO:0008006" key="4">
    <source>
        <dbReference type="Google" id="ProtNLM"/>
    </source>
</evidence>
<reference evidence="2" key="1">
    <citation type="submission" date="2021-07" db="EMBL/GenBank/DDBJ databases">
        <title>Draft genome of Mortierella alpina, strain LL118, isolated from an aspen leaf litter sample.</title>
        <authorList>
            <person name="Yang S."/>
            <person name="Vinatzer B.A."/>
        </authorList>
    </citation>
    <scope>NUCLEOTIDE SEQUENCE</scope>
    <source>
        <strain evidence="2">LL118</strain>
    </source>
</reference>
<evidence type="ECO:0000256" key="1">
    <source>
        <dbReference type="SAM" id="MobiDB-lite"/>
    </source>
</evidence>
<feature type="compositionally biased region" description="Basic and acidic residues" evidence="1">
    <location>
        <begin position="310"/>
        <end position="324"/>
    </location>
</feature>
<organism evidence="2 3">
    <name type="scientific">Mortierella alpina</name>
    <name type="common">Oleaginous fungus</name>
    <name type="synonym">Mortierella renispora</name>
    <dbReference type="NCBI Taxonomy" id="64518"/>
    <lineage>
        <taxon>Eukaryota</taxon>
        <taxon>Fungi</taxon>
        <taxon>Fungi incertae sedis</taxon>
        <taxon>Mucoromycota</taxon>
        <taxon>Mortierellomycotina</taxon>
        <taxon>Mortierellomycetes</taxon>
        <taxon>Mortierellales</taxon>
        <taxon>Mortierellaceae</taxon>
        <taxon>Mortierella</taxon>
    </lineage>
</organism>
<accession>A0A9P8A1Z8</accession>
<dbReference type="InterPro" id="IPR021861">
    <property type="entry name" value="THO_THOC1"/>
</dbReference>
<dbReference type="Pfam" id="PF11957">
    <property type="entry name" value="efThoc1"/>
    <property type="match status" value="1"/>
</dbReference>
<protein>
    <recommendedName>
        <fullName evidence="4">THO complex subunit 1</fullName>
    </recommendedName>
</protein>
<comment type="caution">
    <text evidence="2">The sequence shown here is derived from an EMBL/GenBank/DDBJ whole genome shotgun (WGS) entry which is preliminary data.</text>
</comment>
<feature type="compositionally biased region" description="Low complexity" evidence="1">
    <location>
        <begin position="791"/>
        <end position="805"/>
    </location>
</feature>
<proteinExistence type="predicted"/>
<dbReference type="GO" id="GO:0006406">
    <property type="term" value="P:mRNA export from nucleus"/>
    <property type="evidence" value="ECO:0007669"/>
    <property type="project" value="TreeGrafter"/>
</dbReference>
<feature type="region of interest" description="Disordered" evidence="1">
    <location>
        <begin position="310"/>
        <end position="358"/>
    </location>
</feature>
<evidence type="ECO:0000313" key="2">
    <source>
        <dbReference type="EMBL" id="KAG9320847.1"/>
    </source>
</evidence>
<name>A0A9P8A1Z8_MORAP</name>
<feature type="compositionally biased region" description="Low complexity" evidence="1">
    <location>
        <begin position="734"/>
        <end position="744"/>
    </location>
</feature>
<feature type="region of interest" description="Disordered" evidence="1">
    <location>
        <begin position="716"/>
        <end position="805"/>
    </location>
</feature>
<evidence type="ECO:0000313" key="3">
    <source>
        <dbReference type="Proteomes" id="UP000717515"/>
    </source>
</evidence>
<feature type="region of interest" description="Disordered" evidence="1">
    <location>
        <begin position="224"/>
        <end position="260"/>
    </location>
</feature>
<gene>
    <name evidence="2" type="ORF">KVV02_001859</name>
</gene>
<dbReference type="GO" id="GO:0000445">
    <property type="term" value="C:THO complex part of transcription export complex"/>
    <property type="evidence" value="ECO:0007669"/>
    <property type="project" value="TreeGrafter"/>
</dbReference>
<feature type="compositionally biased region" description="Polar residues" evidence="1">
    <location>
        <begin position="752"/>
        <end position="763"/>
    </location>
</feature>
<dbReference type="AlphaFoldDB" id="A0A9P8A1Z8"/>
<sequence length="805" mass="89168">MLSLPPFKPMLATAEAITSILEETKGSASVNGAASHTNTFSKDRTTVFDTPIQTMLQPTLDQYKALDSMALLESAFKLKLITIQDKLGTRIVELKDAIFRCLDLLLRCSELELVDQSSPLNYIEELLDYQTVESSEHIYDYLESRVDRLTVNMIAGRGKGLTMLRLCNELLRRLSKAKNTVFCGRILILLSSVFPLTERSGVNLRGDFNTENVTLVENEDVTIVPELTSTPQQPQKDEGSQGSAAESMEVDNDQRKSETSKKESAFYTEFWGLQAFFSNPATLVNSRENMDKLQQGMEHALAKFTEVKEAEQRSRGQRLKELTKGPKSAESSEAEPYATLNGTVKGVKRKHSHHKESDAAPTAYFPKFLTSPKLLQLEMADPYFRKHILIQFLIIIQYLQDHNASAKEAYAKIPNPNKSFQPQWVLEDKDQEWAEALKPKIYAELKEIGLESGDARYLNTINFVLDDEESWVQWKAENCQAFERPSLTAADLETARQKRQKLSDQVSSRSSLKLGCMALHKVWTQAAGGNVQSAGFGRKISPPSLSGFLQRRPVDASDNEAFAGLDSAEREKRAKDEKEAFFWRALRLGTRQYMHVYDKHSVSLDYNLDKLEKDFARDVEFETWISEHEGKLPPPDVLKAIYDDKSTTEAPATITGEQATGKASQGEGSGTLNDQGEELSEEKRGNDAEDQYGHDVEMNEADAQNGITLDDDTAAATPAADDATEATETDNSMEATEAVDAVEAAGKETDAGQESTIPKSSAGDQAVDTPMAATEAEADGAGRASEDRAPESSSSHRSARTASSQ</sequence>
<dbReference type="PANTHER" id="PTHR13265:SF0">
    <property type="entry name" value="HPR1"/>
    <property type="match status" value="1"/>
</dbReference>
<dbReference type="EMBL" id="JAIFTL010000252">
    <property type="protein sequence ID" value="KAG9320847.1"/>
    <property type="molecule type" value="Genomic_DNA"/>
</dbReference>